<dbReference type="AlphaFoldDB" id="A0A7S2Z8G6"/>
<dbReference type="InterPro" id="IPR018966">
    <property type="entry name" value="VTC_domain"/>
</dbReference>
<proteinExistence type="predicted"/>
<evidence type="ECO:0000256" key="3">
    <source>
        <dbReference type="ARBA" id="ARBA00022989"/>
    </source>
</evidence>
<evidence type="ECO:0000256" key="6">
    <source>
        <dbReference type="SAM" id="Phobius"/>
    </source>
</evidence>
<evidence type="ECO:0000256" key="4">
    <source>
        <dbReference type="ARBA" id="ARBA00023136"/>
    </source>
</evidence>
<evidence type="ECO:0000259" key="7">
    <source>
        <dbReference type="Pfam" id="PF02656"/>
    </source>
</evidence>
<dbReference type="GO" id="GO:0012505">
    <property type="term" value="C:endomembrane system"/>
    <property type="evidence" value="ECO:0007669"/>
    <property type="project" value="UniProtKB-SubCell"/>
</dbReference>
<evidence type="ECO:0000256" key="1">
    <source>
        <dbReference type="ARBA" id="ARBA00004127"/>
    </source>
</evidence>
<dbReference type="InterPro" id="IPR042267">
    <property type="entry name" value="VTC_sf"/>
</dbReference>
<sequence length="395" mass="44597">MPPDMVIPFLKGQYTVEEASEVLRQQGKSEEEIAKFKELFQEVQKVVDVKQLQPLMRTQYMRVAFQIPFDATVRVSLDTNLCMIRENPEHGDTCLESGRWFRDPGLPVPRTEITKFPHAVLEVKLSLKEDEDAPLWVTQLIDSGLLHEVHKFSKFIHGCAVLLPDQVQAVPYWIDDESIRESIVASTQVTSTESTYSSLSKRRMQMENGDKKRGGGYRGRGREEENELKHPLLGDHAETDLIEGSSGQGMEGGQSFGGGLMNFLLGKKDRGQARYLPRKVPMRIEPKTSFANERTFLRWVHMSIVLGGVSSAMLGGAGPEDQDAHVIGLLTIPLAIAITMYGIWIYYWRAMQIKKKEARIAVAFDDRIGPVCLAFILICLYITVFVYKLAKLGDY</sequence>
<dbReference type="InterPro" id="IPR003807">
    <property type="entry name" value="DUF202"/>
</dbReference>
<comment type="subcellular location">
    <subcellularLocation>
        <location evidence="1">Endomembrane system</location>
        <topology evidence="1">Multi-pass membrane protein</topology>
    </subcellularLocation>
</comment>
<evidence type="ECO:0000313" key="9">
    <source>
        <dbReference type="EMBL" id="CAE0028812.1"/>
    </source>
</evidence>
<dbReference type="Pfam" id="PF02656">
    <property type="entry name" value="DUF202"/>
    <property type="match status" value="1"/>
</dbReference>
<evidence type="ECO:0000256" key="5">
    <source>
        <dbReference type="SAM" id="MobiDB-lite"/>
    </source>
</evidence>
<feature type="region of interest" description="Disordered" evidence="5">
    <location>
        <begin position="195"/>
        <end position="226"/>
    </location>
</feature>
<dbReference type="Gene3D" id="3.20.100.30">
    <property type="entry name" value="VTC, catalytic tunnel domain"/>
    <property type="match status" value="1"/>
</dbReference>
<dbReference type="PANTHER" id="PTHR46140:SF1">
    <property type="entry name" value="VACUOLAR TRANSPORTER CHAPERONE COMPLEX SUBUNIT 4-RELATED"/>
    <property type="match status" value="1"/>
</dbReference>
<evidence type="ECO:0000259" key="8">
    <source>
        <dbReference type="Pfam" id="PF09359"/>
    </source>
</evidence>
<protein>
    <submittedName>
        <fullName evidence="9">Uncharacterized protein</fullName>
    </submittedName>
</protein>
<evidence type="ECO:0000256" key="2">
    <source>
        <dbReference type="ARBA" id="ARBA00022692"/>
    </source>
</evidence>
<name>A0A7S2Z8G6_9CHLO</name>
<keyword evidence="3 6" id="KW-1133">Transmembrane helix</keyword>
<organism evidence="9">
    <name type="scientific">Chloropicon laureae</name>
    <dbReference type="NCBI Taxonomy" id="464258"/>
    <lineage>
        <taxon>Eukaryota</taxon>
        <taxon>Viridiplantae</taxon>
        <taxon>Chlorophyta</taxon>
        <taxon>Chloropicophyceae</taxon>
        <taxon>Chloropicales</taxon>
        <taxon>Chloropicaceae</taxon>
        <taxon>Chloropicon</taxon>
    </lineage>
</organism>
<accession>A0A7S2Z8G6</accession>
<feature type="transmembrane region" description="Helical" evidence="6">
    <location>
        <begin position="326"/>
        <end position="347"/>
    </location>
</feature>
<feature type="domain" description="DUF202" evidence="7">
    <location>
        <begin position="287"/>
        <end position="350"/>
    </location>
</feature>
<keyword evidence="2 6" id="KW-0812">Transmembrane</keyword>
<dbReference type="GO" id="GO:0006799">
    <property type="term" value="P:polyphosphate biosynthetic process"/>
    <property type="evidence" value="ECO:0007669"/>
    <property type="project" value="UniProtKB-ARBA"/>
</dbReference>
<dbReference type="InterPro" id="IPR051572">
    <property type="entry name" value="VTC_Complex_Subunit"/>
</dbReference>
<dbReference type="Pfam" id="PF09359">
    <property type="entry name" value="VTC"/>
    <property type="match status" value="1"/>
</dbReference>
<feature type="compositionally biased region" description="Basic and acidic residues" evidence="5">
    <location>
        <begin position="204"/>
        <end position="213"/>
    </location>
</feature>
<dbReference type="EMBL" id="HBHU01014186">
    <property type="protein sequence ID" value="CAE0028812.1"/>
    <property type="molecule type" value="Transcribed_RNA"/>
</dbReference>
<reference evidence="9" key="1">
    <citation type="submission" date="2021-01" db="EMBL/GenBank/DDBJ databases">
        <authorList>
            <person name="Corre E."/>
            <person name="Pelletier E."/>
            <person name="Niang G."/>
            <person name="Scheremetjew M."/>
            <person name="Finn R."/>
            <person name="Kale V."/>
            <person name="Holt S."/>
            <person name="Cochrane G."/>
            <person name="Meng A."/>
            <person name="Brown T."/>
            <person name="Cohen L."/>
        </authorList>
    </citation>
    <scope>NUCLEOTIDE SEQUENCE</scope>
    <source>
        <strain evidence="9">RCC856</strain>
    </source>
</reference>
<feature type="domain" description="VTC" evidence="8">
    <location>
        <begin position="17"/>
        <end position="162"/>
    </location>
</feature>
<gene>
    <name evidence="9" type="ORF">CLAU1311_LOCUS9259</name>
</gene>
<feature type="transmembrane region" description="Helical" evidence="6">
    <location>
        <begin position="368"/>
        <end position="390"/>
    </location>
</feature>
<keyword evidence="4 6" id="KW-0472">Membrane</keyword>
<dbReference type="PANTHER" id="PTHR46140">
    <property type="entry name" value="VACUOLAR TRANSPORTER CHAPERONE 1-RELATED"/>
    <property type="match status" value="1"/>
</dbReference>